<protein>
    <submittedName>
        <fullName evidence="8">NAD(P)/FAD-dependent oxidoreductase</fullName>
    </submittedName>
</protein>
<keyword evidence="4" id="KW-0274">FAD</keyword>
<dbReference type="PANTHER" id="PTHR43872:SF1">
    <property type="entry name" value="MONOOXYGENASE, PUTATIVE (AFU_ORTHOLOGUE AFUA_8G02570)-RELATED"/>
    <property type="match status" value="1"/>
</dbReference>
<dbReference type="Pfam" id="PF00743">
    <property type="entry name" value="FMO-like"/>
    <property type="match status" value="1"/>
</dbReference>
<keyword evidence="3" id="KW-0285">Flavoprotein</keyword>
<dbReference type="InterPro" id="IPR020946">
    <property type="entry name" value="Flavin_mOase-like"/>
</dbReference>
<dbReference type="GO" id="GO:0004499">
    <property type="term" value="F:N,N-dimethylaniline monooxygenase activity"/>
    <property type="evidence" value="ECO:0007669"/>
    <property type="project" value="InterPro"/>
</dbReference>
<dbReference type="Gene3D" id="3.50.50.60">
    <property type="entry name" value="FAD/NAD(P)-binding domain"/>
    <property type="match status" value="2"/>
</dbReference>
<keyword evidence="5" id="KW-0521">NADP</keyword>
<evidence type="ECO:0000256" key="5">
    <source>
        <dbReference type="ARBA" id="ARBA00022857"/>
    </source>
</evidence>
<comment type="cofactor">
    <cofactor evidence="1">
        <name>FAD</name>
        <dbReference type="ChEBI" id="CHEBI:57692"/>
    </cofactor>
</comment>
<comment type="similarity">
    <text evidence="2">Belongs to the FAD-binding monooxygenase family.</text>
</comment>
<keyword evidence="7" id="KW-0503">Monooxygenase</keyword>
<accession>A0A936NES1</accession>
<dbReference type="FunFam" id="3.50.50.60:FF:000228">
    <property type="entry name" value="FAD-containing monooxygenase EthA"/>
    <property type="match status" value="1"/>
</dbReference>
<dbReference type="InterPro" id="IPR036188">
    <property type="entry name" value="FAD/NAD-bd_sf"/>
</dbReference>
<organism evidence="8 9">
    <name type="scientific">Candidatus Neomicrothrix subdominans</name>
    <dbReference type="NCBI Taxonomy" id="2954438"/>
    <lineage>
        <taxon>Bacteria</taxon>
        <taxon>Bacillati</taxon>
        <taxon>Actinomycetota</taxon>
        <taxon>Acidimicrobiia</taxon>
        <taxon>Acidimicrobiales</taxon>
        <taxon>Microthrixaceae</taxon>
        <taxon>Candidatus Neomicrothrix</taxon>
    </lineage>
</organism>
<proteinExistence type="inferred from homology"/>
<evidence type="ECO:0000256" key="1">
    <source>
        <dbReference type="ARBA" id="ARBA00001974"/>
    </source>
</evidence>
<dbReference type="EMBL" id="JADJZA010000007">
    <property type="protein sequence ID" value="MBK9297666.1"/>
    <property type="molecule type" value="Genomic_DNA"/>
</dbReference>
<dbReference type="Proteomes" id="UP000727993">
    <property type="component" value="Unassembled WGS sequence"/>
</dbReference>
<evidence type="ECO:0000313" key="9">
    <source>
        <dbReference type="Proteomes" id="UP000727993"/>
    </source>
</evidence>
<comment type="caution">
    <text evidence="8">The sequence shown here is derived from an EMBL/GenBank/DDBJ whole genome shotgun (WGS) entry which is preliminary data.</text>
</comment>
<evidence type="ECO:0000256" key="3">
    <source>
        <dbReference type="ARBA" id="ARBA00022630"/>
    </source>
</evidence>
<evidence type="ECO:0000313" key="8">
    <source>
        <dbReference type="EMBL" id="MBK9297666.1"/>
    </source>
</evidence>
<dbReference type="SUPFAM" id="SSF51905">
    <property type="entry name" value="FAD/NAD(P)-binding domain"/>
    <property type="match status" value="2"/>
</dbReference>
<dbReference type="GO" id="GO:0050660">
    <property type="term" value="F:flavin adenine dinucleotide binding"/>
    <property type="evidence" value="ECO:0007669"/>
    <property type="project" value="InterPro"/>
</dbReference>
<evidence type="ECO:0000256" key="4">
    <source>
        <dbReference type="ARBA" id="ARBA00022827"/>
    </source>
</evidence>
<dbReference type="PANTHER" id="PTHR43872">
    <property type="entry name" value="MONOOXYGENASE, PUTATIVE (AFU_ORTHOLOGUE AFUA_8G02570)-RELATED"/>
    <property type="match status" value="1"/>
</dbReference>
<sequence>MSTPDQHQVEQSEPAHYDVVVVGAGISGIGAAYHLGSLSPDRSYVILEGRDDLGGTWDLFRYPGVRSDSDMHTLGYSFKPWKAEKSIADGPSILEYLNETVDEYAIRDHIRFRTLVERAEWSTEDARWTVTTRRRAAATNGSATNGSTQTFTYTCNFLFMCSGYYSYRKGHTPDFPGRDRYQGRVVHPQYWPDDLDYEGKRVVIIGSGATAVTLVPSMAASAEQVTMLQRSPTYLISRPAKDALANTMRKYLPERMAYDLARRKNTRLQEWLYHKTRTAPKQVKARLLKMVQHELGKDYDVGTHFTPTYDPWDQRLCLVPDGDFFKAIRSGAADVVTDQIDTFTETGILLASGRELPADVIVTATGLELVTLGEVDFVVDGKPVDFADTWTYKGLAYSDVPNLVSSFGYVNASWTLRADLTCEYVARLLNHLRDSGTDIATPRLRPSDADMPARPWIDDFSAGYIQRMLPFLPKQGDREPWVNTQRYSEDKVLIREAPIDDGVMTFTSAAVPSGARASAPVA</sequence>
<dbReference type="AlphaFoldDB" id="A0A936NES1"/>
<dbReference type="InterPro" id="IPR051820">
    <property type="entry name" value="FAD-binding_MO"/>
</dbReference>
<evidence type="ECO:0000256" key="2">
    <source>
        <dbReference type="ARBA" id="ARBA00010139"/>
    </source>
</evidence>
<gene>
    <name evidence="8" type="ORF">IPN02_12705</name>
</gene>
<evidence type="ECO:0000256" key="7">
    <source>
        <dbReference type="ARBA" id="ARBA00023033"/>
    </source>
</evidence>
<reference evidence="8 9" key="1">
    <citation type="submission" date="2020-10" db="EMBL/GenBank/DDBJ databases">
        <title>Connecting structure to function with the recovery of over 1000 high-quality activated sludge metagenome-assembled genomes encoding full-length rRNA genes using long-read sequencing.</title>
        <authorList>
            <person name="Singleton C.M."/>
            <person name="Petriglieri F."/>
            <person name="Kristensen J.M."/>
            <person name="Kirkegaard R.H."/>
            <person name="Michaelsen T.Y."/>
            <person name="Andersen M.H."/>
            <person name="Karst S.M."/>
            <person name="Dueholm M.S."/>
            <person name="Nielsen P.H."/>
            <person name="Albertsen M."/>
        </authorList>
    </citation>
    <scope>NUCLEOTIDE SEQUENCE [LARGE SCALE GENOMIC DNA]</scope>
    <source>
        <strain evidence="8">Lyne_18-Q3-R50-59_MAXAC.006</strain>
    </source>
</reference>
<dbReference type="GO" id="GO:0050661">
    <property type="term" value="F:NADP binding"/>
    <property type="evidence" value="ECO:0007669"/>
    <property type="project" value="InterPro"/>
</dbReference>
<evidence type="ECO:0000256" key="6">
    <source>
        <dbReference type="ARBA" id="ARBA00023002"/>
    </source>
</evidence>
<name>A0A936NES1_9ACTN</name>
<dbReference type="PRINTS" id="PR00411">
    <property type="entry name" value="PNDRDTASEI"/>
</dbReference>
<keyword evidence="6" id="KW-0560">Oxidoreductase</keyword>